<dbReference type="Proteomes" id="UP001235939">
    <property type="component" value="Chromosome 12"/>
</dbReference>
<accession>A0ABY6L5L7</accession>
<keyword evidence="2" id="KW-1185">Reference proteome</keyword>
<dbReference type="EMBL" id="CP092874">
    <property type="protein sequence ID" value="UYV75208.1"/>
    <property type="molecule type" value="Genomic_DNA"/>
</dbReference>
<reference evidence="1 2" key="1">
    <citation type="submission" date="2022-01" db="EMBL/GenBank/DDBJ databases">
        <title>A chromosomal length assembly of Cordylochernes scorpioides.</title>
        <authorList>
            <person name="Zeh D."/>
            <person name="Zeh J."/>
        </authorList>
    </citation>
    <scope>NUCLEOTIDE SEQUENCE [LARGE SCALE GENOMIC DNA]</scope>
    <source>
        <strain evidence="1">IN4F17</strain>
        <tissue evidence="1">Whole Body</tissue>
    </source>
</reference>
<dbReference type="PANTHER" id="PTHR22954:SF3">
    <property type="entry name" value="PROTEIN CBG08539"/>
    <property type="match status" value="1"/>
</dbReference>
<dbReference type="InterPro" id="IPR005312">
    <property type="entry name" value="DUF1759"/>
</dbReference>
<dbReference type="Pfam" id="PF03564">
    <property type="entry name" value="DUF1759"/>
    <property type="match status" value="1"/>
</dbReference>
<gene>
    <name evidence="1" type="ORF">LAZ67_12002922</name>
</gene>
<sequence length="221" mass="25700">MKASLSKNLVEVHVQLWSKIKIKELSLKRKRLSDWLTNHDRSGNIYSGIYRDEELMPRRKKNEATWCTPNKRELLSQEVGLLLTANADQLEDDDLNDEVEICIDKCIRLKCELDLKHNEQEPSEKKKEVNLHVKMPKLELPTLNGRLESWLSFKNLFFSAIGSNSQIPDIEKLQYLNGQLRGEALRLVNAFPITADNYVEVWQTLLTRYDNPKGSNFHPNI</sequence>
<organism evidence="1 2">
    <name type="scientific">Cordylochernes scorpioides</name>
    <dbReference type="NCBI Taxonomy" id="51811"/>
    <lineage>
        <taxon>Eukaryota</taxon>
        <taxon>Metazoa</taxon>
        <taxon>Ecdysozoa</taxon>
        <taxon>Arthropoda</taxon>
        <taxon>Chelicerata</taxon>
        <taxon>Arachnida</taxon>
        <taxon>Pseudoscorpiones</taxon>
        <taxon>Cheliferoidea</taxon>
        <taxon>Chernetidae</taxon>
        <taxon>Cordylochernes</taxon>
    </lineage>
</organism>
<protein>
    <submittedName>
        <fullName evidence="1">Uncharacterized protein</fullName>
    </submittedName>
</protein>
<evidence type="ECO:0000313" key="2">
    <source>
        <dbReference type="Proteomes" id="UP001235939"/>
    </source>
</evidence>
<dbReference type="PANTHER" id="PTHR22954">
    <property type="entry name" value="RETROVIRAL PROTEASE-RELATED"/>
    <property type="match status" value="1"/>
</dbReference>
<evidence type="ECO:0000313" key="1">
    <source>
        <dbReference type="EMBL" id="UYV75208.1"/>
    </source>
</evidence>
<name>A0ABY6L5L7_9ARAC</name>
<proteinExistence type="predicted"/>